<dbReference type="Proteomes" id="UP000185739">
    <property type="component" value="Chromosome"/>
</dbReference>
<reference evidence="2 3" key="1">
    <citation type="submission" date="2016-12" db="EMBL/GenBank/DDBJ databases">
        <title>Complete genome sequence of Thauera chlorobenzoica, a Betaproteobacterium degrading haloaromatics anaerobically to CO2 and halides.</title>
        <authorList>
            <person name="Goris T."/>
            <person name="Mergelsberg M."/>
            <person name="Boll M."/>
        </authorList>
    </citation>
    <scope>NUCLEOTIDE SEQUENCE [LARGE SCALE GENOMIC DNA]</scope>
    <source>
        <strain evidence="2 3">3CB1</strain>
    </source>
</reference>
<dbReference type="InterPro" id="IPR002716">
    <property type="entry name" value="PIN_dom"/>
</dbReference>
<dbReference type="EMBL" id="CP018839">
    <property type="protein sequence ID" value="APR03286.1"/>
    <property type="molecule type" value="Genomic_DNA"/>
</dbReference>
<keyword evidence="3" id="KW-1185">Reference proteome</keyword>
<dbReference type="RefSeq" id="WP_075146925.1">
    <property type="nucleotide sequence ID" value="NZ_CP018839.1"/>
</dbReference>
<dbReference type="InterPro" id="IPR029060">
    <property type="entry name" value="PIN-like_dom_sf"/>
</dbReference>
<dbReference type="SUPFAM" id="SSF88723">
    <property type="entry name" value="PIN domain-like"/>
    <property type="match status" value="1"/>
</dbReference>
<dbReference type="Gene3D" id="3.40.50.1010">
    <property type="entry name" value="5'-nuclease"/>
    <property type="match status" value="1"/>
</dbReference>
<dbReference type="Pfam" id="PF01850">
    <property type="entry name" value="PIN"/>
    <property type="match status" value="1"/>
</dbReference>
<proteinExistence type="predicted"/>
<evidence type="ECO:0000313" key="3">
    <source>
        <dbReference type="Proteomes" id="UP000185739"/>
    </source>
</evidence>
<dbReference type="AlphaFoldDB" id="A0A1H5W0N4"/>
<name>A0A1H5W0N4_9RHOO</name>
<organism evidence="2 3">
    <name type="scientific">Thauera chlorobenzoica</name>
    <dbReference type="NCBI Taxonomy" id="96773"/>
    <lineage>
        <taxon>Bacteria</taxon>
        <taxon>Pseudomonadati</taxon>
        <taxon>Pseudomonadota</taxon>
        <taxon>Betaproteobacteria</taxon>
        <taxon>Rhodocyclales</taxon>
        <taxon>Zoogloeaceae</taxon>
        <taxon>Thauera</taxon>
    </lineage>
</organism>
<dbReference type="OrthoDB" id="196926at2"/>
<dbReference type="STRING" id="96773.Tchl_0414"/>
<feature type="domain" description="PIN" evidence="1">
    <location>
        <begin position="6"/>
        <end position="121"/>
    </location>
</feature>
<sequence length="139" mass="15643">MNHRLILDTGPWVALLCRDDGYHDWAKAQFAQFPGPFLTCEAVVAETCFLLARAGFDPARALMLLERGAVRIAMPLEEQIAPVRRLFERYDNVPASLADACLVRMSELFEPCSILTLDSDFGIYRRHGRKTIPVISPHA</sequence>
<evidence type="ECO:0000313" key="2">
    <source>
        <dbReference type="EMBL" id="APR03286.1"/>
    </source>
</evidence>
<accession>A0A1H5W0N4</accession>
<dbReference type="KEGG" id="tcl:Tchl_0414"/>
<evidence type="ECO:0000259" key="1">
    <source>
        <dbReference type="Pfam" id="PF01850"/>
    </source>
</evidence>
<protein>
    <submittedName>
        <fullName evidence="2">PIN domain protein</fullName>
    </submittedName>
</protein>
<gene>
    <name evidence="2" type="ORF">Tchl_0414</name>
</gene>